<gene>
    <name evidence="3" type="ORF">ACFOZ7_06575</name>
</gene>
<reference evidence="3 4" key="1">
    <citation type="journal article" date="2014" name="Int. J. Syst. Evol. Microbiol.">
        <title>Complete genome sequence of Corynebacterium casei LMG S-19264T (=DSM 44701T), isolated from a smear-ripened cheese.</title>
        <authorList>
            <consortium name="US DOE Joint Genome Institute (JGI-PGF)"/>
            <person name="Walter F."/>
            <person name="Albersmeier A."/>
            <person name="Kalinowski J."/>
            <person name="Ruckert C."/>
        </authorList>
    </citation>
    <scope>NUCLEOTIDE SEQUENCE [LARGE SCALE GENOMIC DNA]</scope>
    <source>
        <strain evidence="3 4">IBRC-M 10912</strain>
    </source>
</reference>
<dbReference type="EMBL" id="JBHSDJ010000014">
    <property type="protein sequence ID" value="MFC4246661.1"/>
    <property type="molecule type" value="Genomic_DNA"/>
</dbReference>
<dbReference type="RefSeq" id="WP_246975545.1">
    <property type="nucleotide sequence ID" value="NZ_CP095398.1"/>
</dbReference>
<evidence type="ECO:0000313" key="3">
    <source>
        <dbReference type="EMBL" id="MFC4246661.1"/>
    </source>
</evidence>
<protein>
    <submittedName>
        <fullName evidence="3">Sulfatase-like hydrolase/transferase</fullName>
    </submittedName>
</protein>
<accession>A0ABD5NXW3</accession>
<dbReference type="PANTHER" id="PTHR42693">
    <property type="entry name" value="ARYLSULFATASE FAMILY MEMBER"/>
    <property type="match status" value="1"/>
</dbReference>
<sequence length="416" mass="47167">MLQTIDIENIVILVGDAIRWDSAFDQLSEYGPTIKTVGASLHTPTSFTTMLSGTQPTEHSVTGFHQQFRGETHIFDVHSHTTAWNTGEVSGWLSSKQAIFGKQPQKNLAEMEPPFIWVNRDFGGHAPYNRYSSGETPTTDDGKSYHEITSQEYLDRYAGDEARMRREYEAGASAFIDRVDDYLTQLEERGLRDDTLVVVTSDHGELLGEYGQIGHDYPAVPELVYVPTTFIHPDLDPGQQTGGVMRHIDLLPTAYEAAGIETSVSFPGRSLFSEPLAEYGVNYYNRSISDYVFRLLHDSVGKGEYARHFPDIQFELASVWDEEGGYVFNRTPTVGKHLFYLFRVFMLGQGKHIRRTKSYRRAYKTLTEAESVYGSPDFTRETALEILTDLPTTDAKETDQEYSDERIEHLKDLGYM</sequence>
<organism evidence="3 4">
    <name type="scientific">Natribaculum luteum</name>
    <dbReference type="NCBI Taxonomy" id="1586232"/>
    <lineage>
        <taxon>Archaea</taxon>
        <taxon>Methanobacteriati</taxon>
        <taxon>Methanobacteriota</taxon>
        <taxon>Stenosarchaea group</taxon>
        <taxon>Halobacteria</taxon>
        <taxon>Halobacteriales</taxon>
        <taxon>Natrialbaceae</taxon>
        <taxon>Natribaculum</taxon>
    </lineage>
</organism>
<proteinExistence type="inferred from homology"/>
<evidence type="ECO:0000259" key="2">
    <source>
        <dbReference type="Pfam" id="PF00884"/>
    </source>
</evidence>
<dbReference type="SUPFAM" id="SSF53649">
    <property type="entry name" value="Alkaline phosphatase-like"/>
    <property type="match status" value="1"/>
</dbReference>
<dbReference type="PANTHER" id="PTHR42693:SF33">
    <property type="entry name" value="ARYLSULFATASE"/>
    <property type="match status" value="1"/>
</dbReference>
<dbReference type="InterPro" id="IPR000917">
    <property type="entry name" value="Sulfatase_N"/>
</dbReference>
<feature type="domain" description="Sulfatase N-terminal" evidence="2">
    <location>
        <begin position="114"/>
        <end position="260"/>
    </location>
</feature>
<dbReference type="Gene3D" id="3.40.720.10">
    <property type="entry name" value="Alkaline Phosphatase, subunit A"/>
    <property type="match status" value="1"/>
</dbReference>
<comment type="similarity">
    <text evidence="1">Belongs to the sulfatase family.</text>
</comment>
<dbReference type="Pfam" id="PF00884">
    <property type="entry name" value="Sulfatase"/>
    <property type="match status" value="1"/>
</dbReference>
<dbReference type="AlphaFoldDB" id="A0ABD5NXW3"/>
<evidence type="ECO:0000256" key="1">
    <source>
        <dbReference type="ARBA" id="ARBA00008779"/>
    </source>
</evidence>
<dbReference type="GeneID" id="71856417"/>
<evidence type="ECO:0000313" key="4">
    <source>
        <dbReference type="Proteomes" id="UP001595821"/>
    </source>
</evidence>
<dbReference type="Proteomes" id="UP001595821">
    <property type="component" value="Unassembled WGS sequence"/>
</dbReference>
<dbReference type="InterPro" id="IPR050738">
    <property type="entry name" value="Sulfatase"/>
</dbReference>
<comment type="caution">
    <text evidence="3">The sequence shown here is derived from an EMBL/GenBank/DDBJ whole genome shotgun (WGS) entry which is preliminary data.</text>
</comment>
<name>A0ABD5NXW3_9EURY</name>
<dbReference type="InterPro" id="IPR017850">
    <property type="entry name" value="Alkaline_phosphatase_core_sf"/>
</dbReference>